<sequence>MLSQALSFLRGPAPITDRAGLVDFIESRAAFVVQKSIMDYSRARSGPFFTSLLKEEPFRRAVAWSRWTLYPTGLVMVGEMVDSLARSGGAAPVASAEGVAHLAAAAMDVHAADQEIGTEAWAAARAELIETLERLSGRPPKPVKDMPLAYWEHVFANMPIHENRREGDSEVVRNHLRSNLCAMYAELEKRITPQRLASLVTAPAAADT</sequence>
<evidence type="ECO:0000313" key="2">
    <source>
        <dbReference type="Proteomes" id="UP000269692"/>
    </source>
</evidence>
<evidence type="ECO:0000313" key="1">
    <source>
        <dbReference type="EMBL" id="RLP80485.1"/>
    </source>
</evidence>
<protein>
    <recommendedName>
        <fullName evidence="3">Esterase</fullName>
    </recommendedName>
</protein>
<dbReference type="AlphaFoldDB" id="A0A3L7AKG4"/>
<dbReference type="OrthoDB" id="7847174at2"/>
<reference evidence="1 2" key="1">
    <citation type="submission" date="2018-10" db="EMBL/GenBank/DDBJ databases">
        <title>Xanthobacter tagetidis genome sequencing and assembly.</title>
        <authorList>
            <person name="Maclea K.S."/>
            <person name="Goen A.E."/>
            <person name="Fatima S.A."/>
        </authorList>
    </citation>
    <scope>NUCLEOTIDE SEQUENCE [LARGE SCALE GENOMIC DNA]</scope>
    <source>
        <strain evidence="1 2">ATCC 700314</strain>
    </source>
</reference>
<keyword evidence="2" id="KW-1185">Reference proteome</keyword>
<accession>A0A3L7AKG4</accession>
<gene>
    <name evidence="1" type="ORF">D9R14_05360</name>
</gene>
<proteinExistence type="predicted"/>
<dbReference type="EMBL" id="RCTF01000003">
    <property type="protein sequence ID" value="RLP80485.1"/>
    <property type="molecule type" value="Genomic_DNA"/>
</dbReference>
<comment type="caution">
    <text evidence="1">The sequence shown here is derived from an EMBL/GenBank/DDBJ whole genome shotgun (WGS) entry which is preliminary data.</text>
</comment>
<dbReference type="RefSeq" id="WP_121622279.1">
    <property type="nucleotide sequence ID" value="NZ_JACIIW010000006.1"/>
</dbReference>
<name>A0A3L7AKG4_9HYPH</name>
<organism evidence="1 2">
    <name type="scientific">Xanthobacter tagetidis</name>
    <dbReference type="NCBI Taxonomy" id="60216"/>
    <lineage>
        <taxon>Bacteria</taxon>
        <taxon>Pseudomonadati</taxon>
        <taxon>Pseudomonadota</taxon>
        <taxon>Alphaproteobacteria</taxon>
        <taxon>Hyphomicrobiales</taxon>
        <taxon>Xanthobacteraceae</taxon>
        <taxon>Xanthobacter</taxon>
    </lineage>
</organism>
<evidence type="ECO:0008006" key="3">
    <source>
        <dbReference type="Google" id="ProtNLM"/>
    </source>
</evidence>
<dbReference type="Proteomes" id="UP000269692">
    <property type="component" value="Unassembled WGS sequence"/>
</dbReference>